<sequence>MILHALLVWLLSALALVVAAYLLPSVEIDSFGTAMIAAVLIGLLNATLGFLIRLVAFPITWLLPGLMYLICDAIMIYIVSRFVRGFSVKNFTAAFLCALIVAVVNVLLSYVV</sequence>
<dbReference type="PANTHER" id="PTHR37309:SF1">
    <property type="entry name" value="SLR0284 PROTEIN"/>
    <property type="match status" value="1"/>
</dbReference>
<dbReference type="EMBL" id="LT629690">
    <property type="protein sequence ID" value="SDF57129.1"/>
    <property type="molecule type" value="Genomic_DNA"/>
</dbReference>
<keyword evidence="1" id="KW-0472">Membrane</keyword>
<keyword evidence="1" id="KW-1133">Transmembrane helix</keyword>
<keyword evidence="3" id="KW-1185">Reference proteome</keyword>
<evidence type="ECO:0000313" key="3">
    <source>
        <dbReference type="Proteomes" id="UP000182427"/>
    </source>
</evidence>
<feature type="transmembrane region" description="Helical" evidence="1">
    <location>
        <begin position="59"/>
        <end position="79"/>
    </location>
</feature>
<dbReference type="PANTHER" id="PTHR37309">
    <property type="entry name" value="SLR0284 PROTEIN"/>
    <property type="match status" value="1"/>
</dbReference>
<reference evidence="2 3" key="1">
    <citation type="submission" date="2016-10" db="EMBL/GenBank/DDBJ databases">
        <authorList>
            <person name="de Groot N.N."/>
        </authorList>
    </citation>
    <scope>NUCLEOTIDE SEQUENCE [LARGE SCALE GENOMIC DNA]</scope>
    <source>
        <strain evidence="2 3">GAS232</strain>
    </source>
</reference>
<dbReference type="RefSeq" id="WP_083345607.1">
    <property type="nucleotide sequence ID" value="NZ_LT629690.1"/>
</dbReference>
<evidence type="ECO:0000313" key="2">
    <source>
        <dbReference type="EMBL" id="SDF57129.1"/>
    </source>
</evidence>
<dbReference type="InterPro" id="IPR007165">
    <property type="entry name" value="Phage_holin_4_2"/>
</dbReference>
<keyword evidence="1" id="KW-0812">Transmembrane</keyword>
<organism evidence="2 3">
    <name type="scientific">Terriglobus roseus</name>
    <dbReference type="NCBI Taxonomy" id="392734"/>
    <lineage>
        <taxon>Bacteria</taxon>
        <taxon>Pseudomonadati</taxon>
        <taxon>Acidobacteriota</taxon>
        <taxon>Terriglobia</taxon>
        <taxon>Terriglobales</taxon>
        <taxon>Acidobacteriaceae</taxon>
        <taxon>Terriglobus</taxon>
    </lineage>
</organism>
<dbReference type="Pfam" id="PF04020">
    <property type="entry name" value="Phage_holin_4_2"/>
    <property type="match status" value="1"/>
</dbReference>
<feature type="transmembrane region" description="Helical" evidence="1">
    <location>
        <begin position="91"/>
        <end position="111"/>
    </location>
</feature>
<dbReference type="Proteomes" id="UP000182427">
    <property type="component" value="Chromosome I"/>
</dbReference>
<feature type="transmembrane region" description="Helical" evidence="1">
    <location>
        <begin position="30"/>
        <end position="52"/>
    </location>
</feature>
<proteinExistence type="predicted"/>
<evidence type="ECO:0000256" key="1">
    <source>
        <dbReference type="SAM" id="Phobius"/>
    </source>
</evidence>
<name>A0A1G7M7C5_9BACT</name>
<gene>
    <name evidence="2" type="ORF">SAMN05444167_2710</name>
</gene>
<protein>
    <submittedName>
        <fullName evidence="2">Putative membrane protein</fullName>
    </submittedName>
</protein>
<dbReference type="OrthoDB" id="123199at2"/>
<dbReference type="AlphaFoldDB" id="A0A1G7M7C5"/>
<accession>A0A1G7M7C5</accession>